<sequence>MERTNSESQPSPPHLLHLFLSHHPSTSSLLWSTAFQLNSFDHAFIAQSFPTLRPSDPIGMASQGSSSAPPRDVYACEVTQDWDPRALNARLPRGLTPPLKVQKGDPVWAFSINQGYGYIHLPTGDTYLGGWVPLNILKKGAIKVEELPIELPAEFRNFRSTAPQPPQGTQTKSEASVLLKTLRTLWNKIHSEQSLLQGVISGMNEQSQSIFFHRNATEYADVVYNCITKDARKIMDNGNFRVEQLMTLPSVSSTYPKQAGIYIIIYEDFGGRQSGNTTYIIAIYIGQTIQFQKRKEAHTRDAKTKSSVHYSLAKKAKKMVMIPILLQTATVVPPNFLDIAEFSMVCLFRSWFAALFQPRDAALLGSYSIDHEACLVFSRLMREVSSETGWNIARTYGLNWNTPILKNPKFDQPWVAWHEPELDLFKYRTRRTLWKHAGEVNVRWYASERIQIPLEVAQDAGLVDGGQSVHLEVEVRKRGNEYLTHPFRYVRFPPQIGRNPELEKLRSLAIKIQWLPAGKTKWKEYYVERSRLWQPLSKTNDVLRIYRMGLMVLCDVEKISYTGAPAWIHSLSPSDIQFLRYDHLGQKRVVESVQRKVLPWPADNTMALNTQRLNGMFPRQSFPDTVIGAKPPPGFFTKNRKSCDMCLSQRTTTACKYDPADNSCQCCRPLNRPCTWSRAGQDVMDLFVHGKSLEELGIAVNLSRDLGSMIGPMEEPPFDPDIEGMEHGDQQG</sequence>
<reference evidence="1 2" key="1">
    <citation type="submission" date="2020-05" db="EMBL/GenBank/DDBJ databases">
        <title>Identification and distribution of gene clusters putatively required for synthesis of sphingolipid metabolism inhibitors in phylogenetically diverse species of the filamentous fungus Fusarium.</title>
        <authorList>
            <person name="Kim H.-S."/>
            <person name="Busman M."/>
            <person name="Brown D.W."/>
            <person name="Divon H."/>
            <person name="Uhlig S."/>
            <person name="Proctor R.H."/>
        </authorList>
    </citation>
    <scope>NUCLEOTIDE SEQUENCE [LARGE SCALE GENOMIC DNA]</scope>
    <source>
        <strain evidence="1 2">NRRL 25196</strain>
    </source>
</reference>
<dbReference type="AlphaFoldDB" id="A0A8H5IVR3"/>
<dbReference type="EMBL" id="JAAOAO010000397">
    <property type="protein sequence ID" value="KAF5543752.1"/>
    <property type="molecule type" value="Genomic_DNA"/>
</dbReference>
<gene>
    <name evidence="1" type="ORF">FNAPI_9594</name>
</gene>
<keyword evidence="2" id="KW-1185">Reference proteome</keyword>
<dbReference type="Proteomes" id="UP000574317">
    <property type="component" value="Unassembled WGS sequence"/>
</dbReference>
<name>A0A8H5IVR3_9HYPO</name>
<evidence type="ECO:0000313" key="1">
    <source>
        <dbReference type="EMBL" id="KAF5543752.1"/>
    </source>
</evidence>
<comment type="caution">
    <text evidence="1">The sequence shown here is derived from an EMBL/GenBank/DDBJ whole genome shotgun (WGS) entry which is preliminary data.</text>
</comment>
<protein>
    <submittedName>
        <fullName evidence="1">Uncharacterized protein</fullName>
    </submittedName>
</protein>
<organism evidence="1 2">
    <name type="scientific">Fusarium napiforme</name>
    <dbReference type="NCBI Taxonomy" id="42672"/>
    <lineage>
        <taxon>Eukaryota</taxon>
        <taxon>Fungi</taxon>
        <taxon>Dikarya</taxon>
        <taxon>Ascomycota</taxon>
        <taxon>Pezizomycotina</taxon>
        <taxon>Sordariomycetes</taxon>
        <taxon>Hypocreomycetidae</taxon>
        <taxon>Hypocreales</taxon>
        <taxon>Nectriaceae</taxon>
        <taxon>Fusarium</taxon>
        <taxon>Fusarium fujikuroi species complex</taxon>
    </lineage>
</organism>
<accession>A0A8H5IVR3</accession>
<evidence type="ECO:0000313" key="2">
    <source>
        <dbReference type="Proteomes" id="UP000574317"/>
    </source>
</evidence>
<proteinExistence type="predicted"/>